<feature type="compositionally biased region" description="Polar residues" evidence="1">
    <location>
        <begin position="211"/>
        <end position="224"/>
    </location>
</feature>
<dbReference type="EMBL" id="BDRX01000022">
    <property type="protein sequence ID" value="GBF91097.1"/>
    <property type="molecule type" value="Genomic_DNA"/>
</dbReference>
<feature type="compositionally biased region" description="Low complexity" evidence="1">
    <location>
        <begin position="251"/>
        <end position="266"/>
    </location>
</feature>
<comment type="caution">
    <text evidence="2">The sequence shown here is derived from an EMBL/GenBank/DDBJ whole genome shotgun (WGS) entry which is preliminary data.</text>
</comment>
<dbReference type="InParanoid" id="A0A2V0P1M5"/>
<protein>
    <submittedName>
        <fullName evidence="2">Uncharacterized protein</fullName>
    </submittedName>
</protein>
<evidence type="ECO:0000256" key="1">
    <source>
        <dbReference type="SAM" id="MobiDB-lite"/>
    </source>
</evidence>
<feature type="region of interest" description="Disordered" evidence="1">
    <location>
        <begin position="429"/>
        <end position="473"/>
    </location>
</feature>
<feature type="compositionally biased region" description="Low complexity" evidence="1">
    <location>
        <begin position="453"/>
        <end position="467"/>
    </location>
</feature>
<name>A0A2V0P1M5_9CHLO</name>
<organism evidence="2 3">
    <name type="scientific">Raphidocelis subcapitata</name>
    <dbReference type="NCBI Taxonomy" id="307507"/>
    <lineage>
        <taxon>Eukaryota</taxon>
        <taxon>Viridiplantae</taxon>
        <taxon>Chlorophyta</taxon>
        <taxon>core chlorophytes</taxon>
        <taxon>Chlorophyceae</taxon>
        <taxon>CS clade</taxon>
        <taxon>Sphaeropleales</taxon>
        <taxon>Selenastraceae</taxon>
        <taxon>Raphidocelis</taxon>
    </lineage>
</organism>
<evidence type="ECO:0000313" key="3">
    <source>
        <dbReference type="Proteomes" id="UP000247498"/>
    </source>
</evidence>
<gene>
    <name evidence="2" type="ORF">Rsub_04766</name>
</gene>
<dbReference type="AlphaFoldDB" id="A0A2V0P1M5"/>
<keyword evidence="3" id="KW-1185">Reference proteome</keyword>
<proteinExistence type="predicted"/>
<reference evidence="2 3" key="1">
    <citation type="journal article" date="2018" name="Sci. Rep.">
        <title>Raphidocelis subcapitata (=Pseudokirchneriella subcapitata) provides an insight into genome evolution and environmental adaptations in the Sphaeropleales.</title>
        <authorList>
            <person name="Suzuki S."/>
            <person name="Yamaguchi H."/>
            <person name="Nakajima N."/>
            <person name="Kawachi M."/>
        </authorList>
    </citation>
    <scope>NUCLEOTIDE SEQUENCE [LARGE SCALE GENOMIC DNA]</scope>
    <source>
        <strain evidence="2 3">NIES-35</strain>
    </source>
</reference>
<sequence length="473" mass="49110">MPGATTAAAAAAAAAAAVAAAPGDFYRLLPRREVVVGSQPLGSRLQLALDPALACELQARREVAALRRRRAALVAAELELERRAALQRCTAHAAAAAAVAAPRAPGAPALGLQPLSPDDRAAQRWRHARLEAEWAEERRRRLGAITRHALPEARRPASPPLAISPRPRQQQQQNQQQSGPRQPPQQPLWRDDCTRPAQEAAGVREPRGKARSQQPQRHTPSDSCSDGHPSNSGGGSSGGSSSDESRRRPRTAPAAQQLGPAANSAGNGCSCSGGCGDGAALWVWRRDGALTMPPHDGLARGPATGGCGDDGGAPCCEMCRSALRHASPERALEGLRARASPVRAALGEALAEARTRLHDARGAEAAAARSAGAAAAAARREALRRDAAGGRGGAAAAAKREEVAGMLRVLRDARDKLAAQEARHRRKLLQLQGAEAGGPEAEAEAARRRRRPGSAGNAGVGVAAASARPVWIP</sequence>
<accession>A0A2V0P1M5</accession>
<feature type="compositionally biased region" description="Low complexity" evidence="1">
    <location>
        <begin position="165"/>
        <end position="180"/>
    </location>
</feature>
<feature type="region of interest" description="Disordered" evidence="1">
    <location>
        <begin position="145"/>
        <end position="266"/>
    </location>
</feature>
<evidence type="ECO:0000313" key="2">
    <source>
        <dbReference type="EMBL" id="GBF91097.1"/>
    </source>
</evidence>
<dbReference type="Proteomes" id="UP000247498">
    <property type="component" value="Unassembled WGS sequence"/>
</dbReference>